<accession>A0A6L5HN74</accession>
<dbReference type="AlphaFoldDB" id="A0A6L5HN74"/>
<organism evidence="1 2">
    <name type="scientific">Pseudomonas helleri</name>
    <dbReference type="NCBI Taxonomy" id="1608996"/>
    <lineage>
        <taxon>Bacteria</taxon>
        <taxon>Pseudomonadati</taxon>
        <taxon>Pseudomonadota</taxon>
        <taxon>Gammaproteobacteria</taxon>
        <taxon>Pseudomonadales</taxon>
        <taxon>Pseudomonadaceae</taxon>
        <taxon>Pseudomonas</taxon>
    </lineage>
</organism>
<evidence type="ECO:0000313" key="1">
    <source>
        <dbReference type="EMBL" id="MQU04844.1"/>
    </source>
</evidence>
<comment type="caution">
    <text evidence="1">The sequence shown here is derived from an EMBL/GenBank/DDBJ whole genome shotgun (WGS) entry which is preliminary data.</text>
</comment>
<name>A0A6L5HN74_9PSED</name>
<dbReference type="Proteomes" id="UP000478064">
    <property type="component" value="Unassembled WGS sequence"/>
</dbReference>
<gene>
    <name evidence="1" type="ORF">GHO27_03985</name>
</gene>
<evidence type="ECO:0000313" key="2">
    <source>
        <dbReference type="Proteomes" id="UP000478064"/>
    </source>
</evidence>
<dbReference type="RefSeq" id="WP_153372828.1">
    <property type="nucleotide sequence ID" value="NZ_WIVU01000004.1"/>
</dbReference>
<proteinExistence type="predicted"/>
<reference evidence="1 2" key="1">
    <citation type="submission" date="2019-10" db="EMBL/GenBank/DDBJ databases">
        <title>Evaluation of single-gene subtyping targets for Pseudomonas.</title>
        <authorList>
            <person name="Reichler S.J."/>
            <person name="Orsi R.H."/>
            <person name="Wiedmann M."/>
            <person name="Martin N.H."/>
            <person name="Murphy S.I."/>
        </authorList>
    </citation>
    <scope>NUCLEOTIDE SEQUENCE [LARGE SCALE GENOMIC DNA]</scope>
    <source>
        <strain evidence="1 2">FSL R10-1637</strain>
    </source>
</reference>
<dbReference type="EMBL" id="WIVU01000004">
    <property type="protein sequence ID" value="MQU04844.1"/>
    <property type="molecule type" value="Genomic_DNA"/>
</dbReference>
<sequence>MSTHSNRSKYITVRNISGRFEVSWDYQSAPRKLTNLAISERLDGYIDGFIDGLLVALEVPDKHIHRVSSSKCTVAELEGHVALRLAKTLTDLFQPFTELERDVTTTHPVPQTIRDGGRDVKILNLVQPKVCISPTVFWSTARG</sequence>
<protein>
    <submittedName>
        <fullName evidence="1">Uncharacterized protein</fullName>
    </submittedName>
</protein>